<dbReference type="InterPro" id="IPR051132">
    <property type="entry name" value="3-5_Exonuclease_domain"/>
</dbReference>
<dbReference type="Proteomes" id="UP001177140">
    <property type="component" value="Unassembled WGS sequence"/>
</dbReference>
<dbReference type="GO" id="GO:0003676">
    <property type="term" value="F:nucleic acid binding"/>
    <property type="evidence" value="ECO:0007669"/>
    <property type="project" value="InterPro"/>
</dbReference>
<evidence type="ECO:0000313" key="5">
    <source>
        <dbReference type="Proteomes" id="UP001177140"/>
    </source>
</evidence>
<evidence type="ECO:0000259" key="3">
    <source>
        <dbReference type="SMART" id="SM00474"/>
    </source>
</evidence>
<dbReference type="FunFam" id="3.30.420.10:FF:000054">
    <property type="entry name" value="Werner Syndrome-like exonuclease"/>
    <property type="match status" value="1"/>
</dbReference>
<dbReference type="InterPro" id="IPR012337">
    <property type="entry name" value="RNaseH-like_sf"/>
</dbReference>
<dbReference type="EMBL" id="JAJJMA010141858">
    <property type="protein sequence ID" value="MCL7034101.1"/>
    <property type="molecule type" value="Genomic_DNA"/>
</dbReference>
<sequence>MSNNISIEDLNCTAVTHQSYNVKFHNEEINTVLTHTASIVEDWISKIYQDFGAVLSNLIVGLDVEWRPNFHKNQENKVSVLQLCVGSRCVIIQLMYIDKIPQALIDFLGNPSFTFVGVGISEDVEKLLYDYELGIGSTIDLRVLAAQKMNKSELKKMGLRDLTEAVLGLNLVKPKKVTMSRWDAEYLTYDQVLYACLDVVVAFKMARHLMAMKAVSKK</sequence>
<dbReference type="AlphaFoldDB" id="A0AA41V7X7"/>
<name>A0AA41V7X7_PAPNU</name>
<dbReference type="GO" id="GO:0005634">
    <property type="term" value="C:nucleus"/>
    <property type="evidence" value="ECO:0007669"/>
    <property type="project" value="TreeGrafter"/>
</dbReference>
<dbReference type="PANTHER" id="PTHR13620">
    <property type="entry name" value="3-5 EXONUCLEASE"/>
    <property type="match status" value="1"/>
</dbReference>
<reference evidence="4" key="1">
    <citation type="submission" date="2022-03" db="EMBL/GenBank/DDBJ databases">
        <title>A functionally conserved STORR gene fusion in Papaver species that diverged 16.8 million years ago.</title>
        <authorList>
            <person name="Catania T."/>
        </authorList>
    </citation>
    <scope>NUCLEOTIDE SEQUENCE</scope>
    <source>
        <strain evidence="4">S-191538</strain>
    </source>
</reference>
<dbReference type="Pfam" id="PF01612">
    <property type="entry name" value="DNA_pol_A_exo1"/>
    <property type="match status" value="1"/>
</dbReference>
<proteinExistence type="predicted"/>
<dbReference type="SUPFAM" id="SSF53098">
    <property type="entry name" value="Ribonuclease H-like"/>
    <property type="match status" value="1"/>
</dbReference>
<evidence type="ECO:0000256" key="2">
    <source>
        <dbReference type="ARBA" id="ARBA00022801"/>
    </source>
</evidence>
<evidence type="ECO:0000313" key="4">
    <source>
        <dbReference type="EMBL" id="MCL7034101.1"/>
    </source>
</evidence>
<keyword evidence="5" id="KW-1185">Reference proteome</keyword>
<evidence type="ECO:0000256" key="1">
    <source>
        <dbReference type="ARBA" id="ARBA00022722"/>
    </source>
</evidence>
<gene>
    <name evidence="4" type="ORF">MKW94_010443</name>
</gene>
<organism evidence="4 5">
    <name type="scientific">Papaver nudicaule</name>
    <name type="common">Iceland poppy</name>
    <dbReference type="NCBI Taxonomy" id="74823"/>
    <lineage>
        <taxon>Eukaryota</taxon>
        <taxon>Viridiplantae</taxon>
        <taxon>Streptophyta</taxon>
        <taxon>Embryophyta</taxon>
        <taxon>Tracheophyta</taxon>
        <taxon>Spermatophyta</taxon>
        <taxon>Magnoliopsida</taxon>
        <taxon>Ranunculales</taxon>
        <taxon>Papaveraceae</taxon>
        <taxon>Papaveroideae</taxon>
        <taxon>Papaver</taxon>
    </lineage>
</organism>
<dbReference type="PANTHER" id="PTHR13620:SF105">
    <property type="entry name" value="OS01G0737700 PROTEIN"/>
    <property type="match status" value="1"/>
</dbReference>
<keyword evidence="2" id="KW-0378">Hydrolase</keyword>
<dbReference type="GO" id="GO:0008408">
    <property type="term" value="F:3'-5' exonuclease activity"/>
    <property type="evidence" value="ECO:0007669"/>
    <property type="project" value="InterPro"/>
</dbReference>
<protein>
    <recommendedName>
        <fullName evidence="3">3'-5' exonuclease domain-containing protein</fullName>
    </recommendedName>
</protein>
<dbReference type="GO" id="GO:0006139">
    <property type="term" value="P:nucleobase-containing compound metabolic process"/>
    <property type="evidence" value="ECO:0007669"/>
    <property type="project" value="InterPro"/>
</dbReference>
<dbReference type="SMART" id="SM00474">
    <property type="entry name" value="35EXOc"/>
    <property type="match status" value="1"/>
</dbReference>
<dbReference type="CDD" id="cd06141">
    <property type="entry name" value="WRN_exo"/>
    <property type="match status" value="1"/>
</dbReference>
<keyword evidence="1" id="KW-0540">Nuclease</keyword>
<accession>A0AA41V7X7</accession>
<comment type="caution">
    <text evidence="4">The sequence shown here is derived from an EMBL/GenBank/DDBJ whole genome shotgun (WGS) entry which is preliminary data.</text>
</comment>
<feature type="domain" description="3'-5' exonuclease" evidence="3">
    <location>
        <begin position="31"/>
        <end position="214"/>
    </location>
</feature>
<dbReference type="GO" id="GO:0005737">
    <property type="term" value="C:cytoplasm"/>
    <property type="evidence" value="ECO:0007669"/>
    <property type="project" value="TreeGrafter"/>
</dbReference>
<dbReference type="InterPro" id="IPR036397">
    <property type="entry name" value="RNaseH_sf"/>
</dbReference>
<dbReference type="Gene3D" id="3.30.420.10">
    <property type="entry name" value="Ribonuclease H-like superfamily/Ribonuclease H"/>
    <property type="match status" value="1"/>
</dbReference>
<dbReference type="InterPro" id="IPR002562">
    <property type="entry name" value="3'-5'_exonuclease_dom"/>
</dbReference>